<protein>
    <submittedName>
        <fullName evidence="2">(African queen) hypothetical protein</fullName>
    </submittedName>
</protein>
<name>A0A8J2W2V3_9NEOP</name>
<keyword evidence="3" id="KW-1185">Reference proteome</keyword>
<dbReference type="AlphaFoldDB" id="A0A8J2W2V3"/>
<organism evidence="2 3">
    <name type="scientific">Danaus chrysippus</name>
    <name type="common">African queen</name>
    <dbReference type="NCBI Taxonomy" id="151541"/>
    <lineage>
        <taxon>Eukaryota</taxon>
        <taxon>Metazoa</taxon>
        <taxon>Ecdysozoa</taxon>
        <taxon>Arthropoda</taxon>
        <taxon>Hexapoda</taxon>
        <taxon>Insecta</taxon>
        <taxon>Pterygota</taxon>
        <taxon>Neoptera</taxon>
        <taxon>Endopterygota</taxon>
        <taxon>Lepidoptera</taxon>
        <taxon>Glossata</taxon>
        <taxon>Ditrysia</taxon>
        <taxon>Papilionoidea</taxon>
        <taxon>Nymphalidae</taxon>
        <taxon>Danainae</taxon>
        <taxon>Danaini</taxon>
        <taxon>Danaina</taxon>
        <taxon>Danaus</taxon>
        <taxon>Anosia</taxon>
    </lineage>
</organism>
<feature type="region of interest" description="Disordered" evidence="1">
    <location>
        <begin position="56"/>
        <end position="80"/>
    </location>
</feature>
<evidence type="ECO:0000313" key="3">
    <source>
        <dbReference type="Proteomes" id="UP000789524"/>
    </source>
</evidence>
<sequence>MRSNSYRTRVHIVMMRPRSEEPALAALEVGRRFAAEHRLAARPSLSLAVSSHRVLSSAEERGRGPGARGVGAGGGGQGGVVRRARRGERVCVTAPPAHWSTDFSLAALAMPSLLTQLFFQGSACIATRYRTLSC</sequence>
<feature type="compositionally biased region" description="Gly residues" evidence="1">
    <location>
        <begin position="64"/>
        <end position="79"/>
    </location>
</feature>
<gene>
    <name evidence="2" type="ORF">DCHRY22_LOCUS12025</name>
</gene>
<dbReference type="Proteomes" id="UP000789524">
    <property type="component" value="Unassembled WGS sequence"/>
</dbReference>
<evidence type="ECO:0000256" key="1">
    <source>
        <dbReference type="SAM" id="MobiDB-lite"/>
    </source>
</evidence>
<dbReference type="EMBL" id="CAKASE010000074">
    <property type="protein sequence ID" value="CAG9576369.1"/>
    <property type="molecule type" value="Genomic_DNA"/>
</dbReference>
<proteinExistence type="predicted"/>
<comment type="caution">
    <text evidence="2">The sequence shown here is derived from an EMBL/GenBank/DDBJ whole genome shotgun (WGS) entry which is preliminary data.</text>
</comment>
<reference evidence="2" key="1">
    <citation type="submission" date="2021-09" db="EMBL/GenBank/DDBJ databases">
        <authorList>
            <person name="Martin H S."/>
        </authorList>
    </citation>
    <scope>NUCLEOTIDE SEQUENCE</scope>
</reference>
<evidence type="ECO:0000313" key="2">
    <source>
        <dbReference type="EMBL" id="CAG9576369.1"/>
    </source>
</evidence>
<accession>A0A8J2W2V3</accession>